<protein>
    <submittedName>
        <fullName evidence="3">Uncharacterized protein</fullName>
    </submittedName>
</protein>
<organism evidence="2 3">
    <name type="scientific">Ditylenchus dipsaci</name>
    <dbReference type="NCBI Taxonomy" id="166011"/>
    <lineage>
        <taxon>Eukaryota</taxon>
        <taxon>Metazoa</taxon>
        <taxon>Ecdysozoa</taxon>
        <taxon>Nematoda</taxon>
        <taxon>Chromadorea</taxon>
        <taxon>Rhabditida</taxon>
        <taxon>Tylenchina</taxon>
        <taxon>Tylenchomorpha</taxon>
        <taxon>Sphaerularioidea</taxon>
        <taxon>Anguinidae</taxon>
        <taxon>Anguininae</taxon>
        <taxon>Ditylenchus</taxon>
    </lineage>
</organism>
<dbReference type="Proteomes" id="UP000887574">
    <property type="component" value="Unplaced"/>
</dbReference>
<feature type="region of interest" description="Disordered" evidence="1">
    <location>
        <begin position="43"/>
        <end position="94"/>
    </location>
</feature>
<accession>A0A915CZN2</accession>
<dbReference type="AlphaFoldDB" id="A0A915CZN2"/>
<name>A0A915CZN2_9BILA</name>
<proteinExistence type="predicted"/>
<feature type="compositionally biased region" description="Polar residues" evidence="1">
    <location>
        <begin position="53"/>
        <end position="82"/>
    </location>
</feature>
<evidence type="ECO:0000256" key="1">
    <source>
        <dbReference type="SAM" id="MobiDB-lite"/>
    </source>
</evidence>
<reference evidence="3" key="1">
    <citation type="submission" date="2022-11" db="UniProtKB">
        <authorList>
            <consortium name="WormBaseParasite"/>
        </authorList>
    </citation>
    <scope>IDENTIFICATION</scope>
</reference>
<keyword evidence="2" id="KW-1185">Reference proteome</keyword>
<evidence type="ECO:0000313" key="3">
    <source>
        <dbReference type="WBParaSite" id="jg1399"/>
    </source>
</evidence>
<evidence type="ECO:0000313" key="2">
    <source>
        <dbReference type="Proteomes" id="UP000887574"/>
    </source>
</evidence>
<sequence>MLPALPLLLSGEPKAIYQSLPNAVKTNWKNLVTEMGQKMLIPGADNFSEHSAQHSLTDDNLSTHNDTRASEVSPSEHSTLSAQHPHHPSPSLISIDSQFTAEHYSYTRANSTKAIFK</sequence>
<dbReference type="WBParaSite" id="jg1399">
    <property type="protein sequence ID" value="jg1399"/>
    <property type="gene ID" value="jg1399"/>
</dbReference>